<feature type="transmembrane region" description="Helical" evidence="6">
    <location>
        <begin position="294"/>
        <end position="315"/>
    </location>
</feature>
<dbReference type="InterPro" id="IPR009457">
    <property type="entry name" value="THH1/TOM1/TOM3_dom"/>
</dbReference>
<dbReference type="InterPro" id="IPR040226">
    <property type="entry name" value="THH1/TOM1/TOM3"/>
</dbReference>
<dbReference type="AlphaFoldDB" id="A0A9D5H2U9"/>
<evidence type="ECO:0000256" key="3">
    <source>
        <dbReference type="ARBA" id="ARBA00022692"/>
    </source>
</evidence>
<feature type="domain" description="THH1/TOM1/TOM3" evidence="7">
    <location>
        <begin position="183"/>
        <end position="324"/>
    </location>
</feature>
<feature type="transmembrane region" description="Helical" evidence="6">
    <location>
        <begin position="173"/>
        <end position="193"/>
    </location>
</feature>
<evidence type="ECO:0000259" key="7">
    <source>
        <dbReference type="Pfam" id="PF06454"/>
    </source>
</evidence>
<keyword evidence="4 6" id="KW-1133">Transmembrane helix</keyword>
<feature type="transmembrane region" description="Helical" evidence="6">
    <location>
        <begin position="20"/>
        <end position="41"/>
    </location>
</feature>
<feature type="transmembrane region" description="Helical" evidence="6">
    <location>
        <begin position="95"/>
        <end position="118"/>
    </location>
</feature>
<reference evidence="8 9" key="1">
    <citation type="journal article" date="2022" name="Hortic Res">
        <title>The genome of Dioscorea zingiberensis sheds light on the biosynthesis, origin and evolution of the medicinally important diosgenin saponins.</title>
        <authorList>
            <person name="Li Y."/>
            <person name="Tan C."/>
            <person name="Li Z."/>
            <person name="Guo J."/>
            <person name="Li S."/>
            <person name="Chen X."/>
            <person name="Wang C."/>
            <person name="Dai X."/>
            <person name="Yang H."/>
            <person name="Song W."/>
            <person name="Hou L."/>
            <person name="Xu J."/>
            <person name="Tong Z."/>
            <person name="Xu A."/>
            <person name="Yuan X."/>
            <person name="Wang W."/>
            <person name="Yang Q."/>
            <person name="Chen L."/>
            <person name="Sun Z."/>
            <person name="Wang K."/>
            <person name="Pan B."/>
            <person name="Chen J."/>
            <person name="Bao Y."/>
            <person name="Liu F."/>
            <person name="Qi X."/>
            <person name="Gang D.R."/>
            <person name="Wen J."/>
            <person name="Li J."/>
        </authorList>
    </citation>
    <scope>NUCLEOTIDE SEQUENCE [LARGE SCALE GENOMIC DNA]</scope>
    <source>
        <tissue evidence="8">Leaf</tissue>
    </source>
</reference>
<accession>A0A9D5H2U9</accession>
<dbReference type="EMBL" id="JAGGNH010000033">
    <property type="protein sequence ID" value="KAJ0961262.1"/>
    <property type="molecule type" value="Genomic_DNA"/>
</dbReference>
<dbReference type="GO" id="GO:0005774">
    <property type="term" value="C:vacuolar membrane"/>
    <property type="evidence" value="ECO:0007669"/>
    <property type="project" value="UniProtKB-SubCell"/>
</dbReference>
<feature type="transmembrane region" description="Helical" evidence="6">
    <location>
        <begin position="254"/>
        <end position="274"/>
    </location>
</feature>
<feature type="transmembrane region" description="Helical" evidence="6">
    <location>
        <begin position="213"/>
        <end position="234"/>
    </location>
</feature>
<dbReference type="PANTHER" id="PTHR31142">
    <property type="entry name" value="TOBAMOVIRUS MULTIPLICATION PROTEIN 1-LIKE ISOFORM X1"/>
    <property type="match status" value="1"/>
</dbReference>
<evidence type="ECO:0000256" key="4">
    <source>
        <dbReference type="ARBA" id="ARBA00022989"/>
    </source>
</evidence>
<keyword evidence="3 6" id="KW-0812">Transmembrane</keyword>
<dbReference type="Proteomes" id="UP001085076">
    <property type="component" value="Unassembled WGS sequence"/>
</dbReference>
<keyword evidence="9" id="KW-1185">Reference proteome</keyword>
<evidence type="ECO:0000313" key="9">
    <source>
        <dbReference type="Proteomes" id="UP001085076"/>
    </source>
</evidence>
<comment type="subcellular location">
    <subcellularLocation>
        <location evidence="1">Vacuole membrane</location>
        <topology evidence="1">Multi-pass membrane protein</topology>
    </subcellularLocation>
</comment>
<comment type="caution">
    <text evidence="8">The sequence shown here is derived from an EMBL/GenBank/DDBJ whole genome shotgun (WGS) entry which is preliminary data.</text>
</comment>
<comment type="similarity">
    <text evidence="2">Belongs to the plant tobamovirus multiplication TOM1 protein family.</text>
</comment>
<evidence type="ECO:0000313" key="8">
    <source>
        <dbReference type="EMBL" id="KAJ0961262.1"/>
    </source>
</evidence>
<feature type="domain" description="THH1/TOM1/TOM3" evidence="7">
    <location>
        <begin position="26"/>
        <end position="124"/>
    </location>
</feature>
<dbReference type="Pfam" id="PF06454">
    <property type="entry name" value="THH1_TOM1-3_dom"/>
    <property type="match status" value="2"/>
</dbReference>
<evidence type="ECO:0000256" key="6">
    <source>
        <dbReference type="SAM" id="Phobius"/>
    </source>
</evidence>
<gene>
    <name evidence="8" type="ORF">J5N97_000762</name>
</gene>
<name>A0A9D5H2U9_9LILI</name>
<proteinExistence type="inferred from homology"/>
<evidence type="ECO:0000256" key="1">
    <source>
        <dbReference type="ARBA" id="ARBA00004128"/>
    </source>
</evidence>
<sequence>MVALLGGMWSWLGRSCLPPAFAAADVILACVDGAIASAAFFQLLRIHFRNQQLGWTRQKIFHLMIGSSNIGYLIYFITTLVATCEGWLCWSHGCGFILMACPQILFLAAFLLLLSFWVDLCHQPNDEDEEDDGQGYNETLLEKSKIKPGLHHADGQRRCCSFRTIHVGSRQKYVIMVIGLTFICVVAFTLLIWVGRGKNPIDSSVMARVYLDIFSAVVLLLGGALACYGILLFLKMRKVRSEMVLTEMWKVAGLAALSLICFVSSSILALVTNIPLQVFSYWLPDHPDSIYSSVFIFLYYFIGSSVPSSFVLWVMREMPPRLVVERPTQSRVVTIIRDRPTASKNPQWRTAVTSSQGKALKASPI</sequence>
<protein>
    <recommendedName>
        <fullName evidence="7">THH1/TOM1/TOM3 domain-containing protein</fullName>
    </recommendedName>
</protein>
<keyword evidence="5 6" id="KW-0472">Membrane</keyword>
<dbReference type="PANTHER" id="PTHR31142:SF4">
    <property type="entry name" value="OS01G0751300 PROTEIN"/>
    <property type="match status" value="1"/>
</dbReference>
<evidence type="ECO:0000256" key="2">
    <source>
        <dbReference type="ARBA" id="ARBA00006779"/>
    </source>
</evidence>
<feature type="transmembrane region" description="Helical" evidence="6">
    <location>
        <begin position="61"/>
        <end position="83"/>
    </location>
</feature>
<evidence type="ECO:0000256" key="5">
    <source>
        <dbReference type="ARBA" id="ARBA00023136"/>
    </source>
</evidence>
<dbReference type="OrthoDB" id="747122at2759"/>
<organism evidence="8 9">
    <name type="scientific">Dioscorea zingiberensis</name>
    <dbReference type="NCBI Taxonomy" id="325984"/>
    <lineage>
        <taxon>Eukaryota</taxon>
        <taxon>Viridiplantae</taxon>
        <taxon>Streptophyta</taxon>
        <taxon>Embryophyta</taxon>
        <taxon>Tracheophyta</taxon>
        <taxon>Spermatophyta</taxon>
        <taxon>Magnoliopsida</taxon>
        <taxon>Liliopsida</taxon>
        <taxon>Dioscoreales</taxon>
        <taxon>Dioscoreaceae</taxon>
        <taxon>Dioscorea</taxon>
    </lineage>
</organism>